<dbReference type="EMBL" id="BTGU01007056">
    <property type="protein sequence ID" value="GMN27341.1"/>
    <property type="molecule type" value="Genomic_DNA"/>
</dbReference>
<accession>A0AA88CRL5</accession>
<gene>
    <name evidence="1" type="ORF">TIFTF001_049365</name>
</gene>
<keyword evidence="2" id="KW-1185">Reference proteome</keyword>
<evidence type="ECO:0000313" key="2">
    <source>
        <dbReference type="Proteomes" id="UP001187192"/>
    </source>
</evidence>
<sequence>MAGCVENKGEEKFWIKPTESLSGIKDTNIPQQGLDSYLYPSSSRRKPAAVPGRGAALLVLAERKLTSYVYAVVYVCMASKLPLVEPIHISSGLVYNLIMMAFKEGLKVRYSSDDPAWEVGALQFGIRAEFLPSSFTVLLPAPQF</sequence>
<name>A0AA88CRL5_FICCA</name>
<comment type="caution">
    <text evidence="1">The sequence shown here is derived from an EMBL/GenBank/DDBJ whole genome shotgun (WGS) entry which is preliminary data.</text>
</comment>
<organism evidence="1 2">
    <name type="scientific">Ficus carica</name>
    <name type="common">Common fig</name>
    <dbReference type="NCBI Taxonomy" id="3494"/>
    <lineage>
        <taxon>Eukaryota</taxon>
        <taxon>Viridiplantae</taxon>
        <taxon>Streptophyta</taxon>
        <taxon>Embryophyta</taxon>
        <taxon>Tracheophyta</taxon>
        <taxon>Spermatophyta</taxon>
        <taxon>Magnoliopsida</taxon>
        <taxon>eudicotyledons</taxon>
        <taxon>Gunneridae</taxon>
        <taxon>Pentapetalae</taxon>
        <taxon>rosids</taxon>
        <taxon>fabids</taxon>
        <taxon>Rosales</taxon>
        <taxon>Moraceae</taxon>
        <taxon>Ficeae</taxon>
        <taxon>Ficus</taxon>
    </lineage>
</organism>
<dbReference type="AlphaFoldDB" id="A0AA88CRL5"/>
<protein>
    <submittedName>
        <fullName evidence="1">Uncharacterized protein</fullName>
    </submittedName>
</protein>
<reference evidence="1" key="1">
    <citation type="submission" date="2023-07" db="EMBL/GenBank/DDBJ databases">
        <title>draft genome sequence of fig (Ficus carica).</title>
        <authorList>
            <person name="Takahashi T."/>
            <person name="Nishimura K."/>
        </authorList>
    </citation>
    <scope>NUCLEOTIDE SEQUENCE</scope>
</reference>
<proteinExistence type="predicted"/>
<evidence type="ECO:0000313" key="1">
    <source>
        <dbReference type="EMBL" id="GMN27341.1"/>
    </source>
</evidence>
<dbReference type="Proteomes" id="UP001187192">
    <property type="component" value="Unassembled WGS sequence"/>
</dbReference>